<keyword evidence="8 11" id="KW-1133">Transmembrane helix</keyword>
<dbReference type="Gene3D" id="2.30.42.10">
    <property type="match status" value="1"/>
</dbReference>
<dbReference type="Pfam" id="PF02163">
    <property type="entry name" value="Peptidase_M50"/>
    <property type="match status" value="1"/>
</dbReference>
<keyword evidence="14" id="KW-1185">Reference proteome</keyword>
<evidence type="ECO:0000256" key="3">
    <source>
        <dbReference type="ARBA" id="ARBA00007931"/>
    </source>
</evidence>
<comment type="caution">
    <text evidence="11">Lacks conserved residue(s) required for the propagation of feature annotation.</text>
</comment>
<dbReference type="InterPro" id="IPR004387">
    <property type="entry name" value="Pept_M50_Zn"/>
</dbReference>
<dbReference type="EMBL" id="JBBUTI010000004">
    <property type="protein sequence ID" value="MEK8046051.1"/>
    <property type="molecule type" value="Genomic_DNA"/>
</dbReference>
<evidence type="ECO:0000256" key="9">
    <source>
        <dbReference type="ARBA" id="ARBA00023049"/>
    </source>
</evidence>
<keyword evidence="4" id="KW-0645">Protease</keyword>
<keyword evidence="11" id="KW-0479">Metal-binding</keyword>
<dbReference type="RefSeq" id="WP_341398333.1">
    <property type="nucleotide sequence ID" value="NZ_JBBUTI010000004.1"/>
</dbReference>
<dbReference type="SUPFAM" id="SSF50156">
    <property type="entry name" value="PDZ domain-like"/>
    <property type="match status" value="2"/>
</dbReference>
<keyword evidence="10 11" id="KW-0472">Membrane</keyword>
<keyword evidence="6 11" id="KW-0378">Hydrolase</keyword>
<dbReference type="PANTHER" id="PTHR42837:SF2">
    <property type="entry name" value="MEMBRANE METALLOPROTEASE ARASP2, CHLOROPLASTIC-RELATED"/>
    <property type="match status" value="1"/>
</dbReference>
<dbReference type="NCBIfam" id="TIGR00054">
    <property type="entry name" value="RIP metalloprotease RseP"/>
    <property type="match status" value="1"/>
</dbReference>
<evidence type="ECO:0000256" key="7">
    <source>
        <dbReference type="ARBA" id="ARBA00022833"/>
    </source>
</evidence>
<dbReference type="PROSITE" id="PS50106">
    <property type="entry name" value="PDZ"/>
    <property type="match status" value="1"/>
</dbReference>
<keyword evidence="5 11" id="KW-0812">Transmembrane</keyword>
<dbReference type="EC" id="3.4.24.-" evidence="11"/>
<evidence type="ECO:0000256" key="1">
    <source>
        <dbReference type="ARBA" id="ARBA00001947"/>
    </source>
</evidence>
<evidence type="ECO:0000313" key="14">
    <source>
        <dbReference type="Proteomes" id="UP001379945"/>
    </source>
</evidence>
<dbReference type="GO" id="GO:0008237">
    <property type="term" value="F:metallopeptidase activity"/>
    <property type="evidence" value="ECO:0007669"/>
    <property type="project" value="UniProtKB-KW"/>
</dbReference>
<comment type="caution">
    <text evidence="13">The sequence shown here is derived from an EMBL/GenBank/DDBJ whole genome shotgun (WGS) entry which is preliminary data.</text>
</comment>
<dbReference type="InterPro" id="IPR008915">
    <property type="entry name" value="Peptidase_M50"/>
</dbReference>
<comment type="cofactor">
    <cofactor evidence="1 11">
        <name>Zn(2+)</name>
        <dbReference type="ChEBI" id="CHEBI:29105"/>
    </cofactor>
</comment>
<evidence type="ECO:0000256" key="5">
    <source>
        <dbReference type="ARBA" id="ARBA00022692"/>
    </source>
</evidence>
<dbReference type="CDD" id="cd06163">
    <property type="entry name" value="S2P-M50_PDZ_RseP-like"/>
    <property type="match status" value="1"/>
</dbReference>
<sequence length="450" mass="48342">MLIKLLAFLVTIGTLVVIHEYGHYKVARWCGVKVLRFSVGFGKVLWRRPATATSPEFTLCALPLGGYVRMLDSREGRVAPEELSLAFDRKPLRQRVAIVSAGPLANLLLAIFVYAAAQWAGVTEPRALMSSPVVGSMAADAGVQAGDLVRAVSIGDQAWEDIDTLVDWRWQLSEAVLARQALRLQLDGPHPRQVVLPLDRLPVGSEIDLPTMQRIGLTGVYRDPVLNDVKTAGPAAKAGLLRGDRVLSIDGAVVADAQSLIDRVRGAAGRTTTWLVERHGQRLEVSVTPRAVTEGGQTLGRIDAGVGGAVAMVTVQRGLIDGLERGWTRMVDTASLSLKTLGRMLIGQASIKNLSGPLTIADAAGETAQRGLADYLNFLAAVSVSLGVLNLLPLPMLDGGHLMYYLFEGVTGRPVSDVWLKWLQRGGAFVLLLMMSIALSNDVARQLGLQ</sequence>
<evidence type="ECO:0000256" key="4">
    <source>
        <dbReference type="ARBA" id="ARBA00022670"/>
    </source>
</evidence>
<evidence type="ECO:0000256" key="10">
    <source>
        <dbReference type="ARBA" id="ARBA00023136"/>
    </source>
</evidence>
<dbReference type="SMART" id="SM00228">
    <property type="entry name" value="PDZ"/>
    <property type="match status" value="1"/>
</dbReference>
<dbReference type="PANTHER" id="PTHR42837">
    <property type="entry name" value="REGULATOR OF SIGMA-E PROTEASE RSEP"/>
    <property type="match status" value="1"/>
</dbReference>
<comment type="similarity">
    <text evidence="3 11">Belongs to the peptidase M50B family.</text>
</comment>
<feature type="transmembrane region" description="Helical" evidence="11">
    <location>
        <begin position="96"/>
        <end position="117"/>
    </location>
</feature>
<dbReference type="Proteomes" id="UP001379945">
    <property type="component" value="Unassembled WGS sequence"/>
</dbReference>
<dbReference type="InterPro" id="IPR001478">
    <property type="entry name" value="PDZ"/>
</dbReference>
<gene>
    <name evidence="13" type="primary">rseP</name>
    <name evidence="13" type="ORF">AACH00_06840</name>
</gene>
<accession>A0ABU9C571</accession>
<name>A0ABU9C571_9BURK</name>
<evidence type="ECO:0000256" key="11">
    <source>
        <dbReference type="RuleBase" id="RU362031"/>
    </source>
</evidence>
<keyword evidence="7 11" id="KW-0862">Zinc</keyword>
<dbReference type="Pfam" id="PF17820">
    <property type="entry name" value="PDZ_6"/>
    <property type="match status" value="1"/>
</dbReference>
<comment type="subcellular location">
    <subcellularLocation>
        <location evidence="2">Membrane</location>
        <topology evidence="2">Multi-pass membrane protein</topology>
    </subcellularLocation>
</comment>
<organism evidence="13 14">
    <name type="scientific">Ideonella margarita</name>
    <dbReference type="NCBI Taxonomy" id="2984191"/>
    <lineage>
        <taxon>Bacteria</taxon>
        <taxon>Pseudomonadati</taxon>
        <taxon>Pseudomonadota</taxon>
        <taxon>Betaproteobacteria</taxon>
        <taxon>Burkholderiales</taxon>
        <taxon>Sphaerotilaceae</taxon>
        <taxon>Ideonella</taxon>
    </lineage>
</organism>
<proteinExistence type="inferred from homology"/>
<feature type="domain" description="PDZ" evidence="12">
    <location>
        <begin position="195"/>
        <end position="291"/>
    </location>
</feature>
<dbReference type="CDD" id="cd23081">
    <property type="entry name" value="cpPDZ_EcRseP-like"/>
    <property type="match status" value="1"/>
</dbReference>
<protein>
    <recommendedName>
        <fullName evidence="11">Zinc metalloprotease</fullName>
        <ecNumber evidence="11">3.4.24.-</ecNumber>
    </recommendedName>
</protein>
<evidence type="ECO:0000256" key="2">
    <source>
        <dbReference type="ARBA" id="ARBA00004141"/>
    </source>
</evidence>
<evidence type="ECO:0000259" key="12">
    <source>
        <dbReference type="PROSITE" id="PS50106"/>
    </source>
</evidence>
<evidence type="ECO:0000256" key="8">
    <source>
        <dbReference type="ARBA" id="ARBA00022989"/>
    </source>
</evidence>
<evidence type="ECO:0000313" key="13">
    <source>
        <dbReference type="EMBL" id="MEK8046051.1"/>
    </source>
</evidence>
<evidence type="ECO:0000256" key="6">
    <source>
        <dbReference type="ARBA" id="ARBA00022801"/>
    </source>
</evidence>
<dbReference type="InterPro" id="IPR036034">
    <property type="entry name" value="PDZ_sf"/>
</dbReference>
<reference evidence="13 14" key="1">
    <citation type="submission" date="2024-04" db="EMBL/GenBank/DDBJ databases">
        <title>Novel species of the genus Ideonella isolated from streams.</title>
        <authorList>
            <person name="Lu H."/>
        </authorList>
    </citation>
    <scope>NUCLEOTIDE SEQUENCE [LARGE SCALE GENOMIC DNA]</scope>
    <source>
        <strain evidence="13 14">LYT19W</strain>
    </source>
</reference>
<dbReference type="InterPro" id="IPR041489">
    <property type="entry name" value="PDZ_6"/>
</dbReference>
<keyword evidence="9 11" id="KW-0482">Metalloprotease</keyword>